<dbReference type="EMBL" id="MCBR01000550">
    <property type="protein sequence ID" value="RKF83206.1"/>
    <property type="molecule type" value="Genomic_DNA"/>
</dbReference>
<evidence type="ECO:0000313" key="2">
    <source>
        <dbReference type="EMBL" id="RKF83206.1"/>
    </source>
</evidence>
<evidence type="ECO:0000256" key="1">
    <source>
        <dbReference type="SAM" id="SignalP"/>
    </source>
</evidence>
<feature type="chain" id="PRO_5019057916" evidence="1">
    <location>
        <begin position="28"/>
        <end position="258"/>
    </location>
</feature>
<reference evidence="2 3" key="1">
    <citation type="journal article" date="2018" name="BMC Genomics">
        <title>Comparative genome analyses reveal sequence features reflecting distinct modes of host-adaptation between dicot and monocot powdery mildew.</title>
        <authorList>
            <person name="Wu Y."/>
            <person name="Ma X."/>
            <person name="Pan Z."/>
            <person name="Kale S.D."/>
            <person name="Song Y."/>
            <person name="King H."/>
            <person name="Zhang Q."/>
            <person name="Presley C."/>
            <person name="Deng X."/>
            <person name="Wei C.I."/>
            <person name="Xiao S."/>
        </authorList>
    </citation>
    <scope>NUCLEOTIDE SEQUENCE [LARGE SCALE GENOMIC DNA]</scope>
    <source>
        <strain evidence="2">UCSC1</strain>
    </source>
</reference>
<sequence length="258" mass="28428">MCQSSMAKSILILAVLTISLVANVSFAATISSSSQKNPLLSADDLVFFNKDDRAEIVNREKYMAQMRKIPIATQEQHYNNETESKDDMIKSSTRKPCTEYNVFKMKRAEKFVDWDVIMSGVVLAPPNKTAVISISESYRISNKISVPAGIKGNIIENFLTKGLKISFDNVWITTKNTGFTFTIPPGKYGAVVSNPLTTRHSGYLDSGCIGSSERTEFSSDSYSSKNFEGLSWVEGVIGLCVGKTFPLPRCIGEGFLRG</sequence>
<name>A0A420J8V8_9PEZI</name>
<protein>
    <submittedName>
        <fullName evidence="2">Putative celp0028 effector like protein</fullName>
    </submittedName>
</protein>
<accession>A0A420J8V8</accession>
<proteinExistence type="predicted"/>
<evidence type="ECO:0000313" key="3">
    <source>
        <dbReference type="Proteomes" id="UP000285405"/>
    </source>
</evidence>
<keyword evidence="1" id="KW-0732">Signal</keyword>
<comment type="caution">
    <text evidence="2">The sequence shown here is derived from an EMBL/GenBank/DDBJ whole genome shotgun (WGS) entry which is preliminary data.</text>
</comment>
<dbReference type="OrthoDB" id="4831122at2759"/>
<gene>
    <name evidence="2" type="ORF">GcC1_005028</name>
</gene>
<dbReference type="Proteomes" id="UP000285405">
    <property type="component" value="Unassembled WGS sequence"/>
</dbReference>
<organism evidence="2 3">
    <name type="scientific">Golovinomyces cichoracearum</name>
    <dbReference type="NCBI Taxonomy" id="62708"/>
    <lineage>
        <taxon>Eukaryota</taxon>
        <taxon>Fungi</taxon>
        <taxon>Dikarya</taxon>
        <taxon>Ascomycota</taxon>
        <taxon>Pezizomycotina</taxon>
        <taxon>Leotiomycetes</taxon>
        <taxon>Erysiphales</taxon>
        <taxon>Erysiphaceae</taxon>
        <taxon>Golovinomyces</taxon>
    </lineage>
</organism>
<feature type="signal peptide" evidence="1">
    <location>
        <begin position="1"/>
        <end position="27"/>
    </location>
</feature>
<dbReference type="AlphaFoldDB" id="A0A420J8V8"/>